<evidence type="ECO:0000256" key="7">
    <source>
        <dbReference type="ARBA" id="ARBA00023053"/>
    </source>
</evidence>
<keyword evidence="8 12" id="KW-0406">Ion transport</keyword>
<keyword evidence="10 12" id="KW-0739">Sodium transport</keyword>
<evidence type="ECO:0000256" key="12">
    <source>
        <dbReference type="RuleBase" id="RU000679"/>
    </source>
</evidence>
<dbReference type="PANTHER" id="PTHR11690">
    <property type="entry name" value="AMILORIDE-SENSITIVE SODIUM CHANNEL-RELATED"/>
    <property type="match status" value="1"/>
</dbReference>
<dbReference type="InterPro" id="IPR001873">
    <property type="entry name" value="ENaC"/>
</dbReference>
<dbReference type="Gene3D" id="2.60.470.10">
    <property type="entry name" value="Acid-sensing ion channels like domains"/>
    <property type="match status" value="1"/>
</dbReference>
<proteinExistence type="inferred from homology"/>
<sequence>MQRPYHESSEEGTTDTPLIFSEQRSLQHCNNNKNGTLVNTSKDEKLLKFLMEYYNMSEKERLKFGIKPSKFLKECSFNGKHCSQTHLTNTNNLRYGNCITFNKQLNGNQSLEISETGLGSGLILKVRLNFFSYLRTTHTIGAKVVIHDPRETPDIEEEGYIIGPGYATSISLKQTVYCRLPTPYKDRCLNYGVQTNTNKKSKNICIRHCIQEKNYKACNCIDQTLGVMSYLKHCNLTNEKDICCLNEILIRMSKYGPSCNCPLPCESVYYNEMVSKSLLVLRKAGSSRRDAKFNFFNNLVINIFYSSLDKHVYEQKPSHVVTQLLSYIGNEFGLWLGSSLVSLFEILEKVLLFLKSVQWRI</sequence>
<protein>
    <submittedName>
        <fullName evidence="13">Degenerin deg-1</fullName>
    </submittedName>
</protein>
<keyword evidence="9" id="KW-0472">Membrane</keyword>
<gene>
    <name evidence="13" type="primary">deg-1</name>
    <name evidence="13" type="ORF">CDAR_557501</name>
</gene>
<evidence type="ECO:0000256" key="2">
    <source>
        <dbReference type="ARBA" id="ARBA00007193"/>
    </source>
</evidence>
<evidence type="ECO:0000256" key="11">
    <source>
        <dbReference type="ARBA" id="ARBA00023303"/>
    </source>
</evidence>
<comment type="subcellular location">
    <subcellularLocation>
        <location evidence="1">Membrane</location>
        <topology evidence="1">Multi-pass membrane protein</topology>
    </subcellularLocation>
</comment>
<evidence type="ECO:0000256" key="10">
    <source>
        <dbReference type="ARBA" id="ARBA00023201"/>
    </source>
</evidence>
<keyword evidence="7" id="KW-0915">Sodium</keyword>
<evidence type="ECO:0000313" key="14">
    <source>
        <dbReference type="Proteomes" id="UP001054837"/>
    </source>
</evidence>
<name>A0AAV4W0L8_9ARAC</name>
<reference evidence="13 14" key="1">
    <citation type="submission" date="2021-06" db="EMBL/GenBank/DDBJ databases">
        <title>Caerostris darwini draft genome.</title>
        <authorList>
            <person name="Kono N."/>
            <person name="Arakawa K."/>
        </authorList>
    </citation>
    <scope>NUCLEOTIDE SEQUENCE [LARGE SCALE GENOMIC DNA]</scope>
</reference>
<organism evidence="13 14">
    <name type="scientific">Caerostris darwini</name>
    <dbReference type="NCBI Taxonomy" id="1538125"/>
    <lineage>
        <taxon>Eukaryota</taxon>
        <taxon>Metazoa</taxon>
        <taxon>Ecdysozoa</taxon>
        <taxon>Arthropoda</taxon>
        <taxon>Chelicerata</taxon>
        <taxon>Arachnida</taxon>
        <taxon>Araneae</taxon>
        <taxon>Araneomorphae</taxon>
        <taxon>Entelegynae</taxon>
        <taxon>Araneoidea</taxon>
        <taxon>Araneidae</taxon>
        <taxon>Caerostris</taxon>
    </lineage>
</organism>
<keyword evidence="6" id="KW-1133">Transmembrane helix</keyword>
<dbReference type="Proteomes" id="UP001054837">
    <property type="component" value="Unassembled WGS sequence"/>
</dbReference>
<comment type="similarity">
    <text evidence="2 12">Belongs to the amiloride-sensitive sodium channel (TC 1.A.6) family.</text>
</comment>
<dbReference type="GO" id="GO:0005886">
    <property type="term" value="C:plasma membrane"/>
    <property type="evidence" value="ECO:0007669"/>
    <property type="project" value="TreeGrafter"/>
</dbReference>
<dbReference type="EMBL" id="BPLQ01013974">
    <property type="protein sequence ID" value="GIY76285.1"/>
    <property type="molecule type" value="Genomic_DNA"/>
</dbReference>
<evidence type="ECO:0000256" key="9">
    <source>
        <dbReference type="ARBA" id="ARBA00023136"/>
    </source>
</evidence>
<evidence type="ECO:0000256" key="3">
    <source>
        <dbReference type="ARBA" id="ARBA00022448"/>
    </source>
</evidence>
<evidence type="ECO:0000313" key="13">
    <source>
        <dbReference type="EMBL" id="GIY76285.1"/>
    </source>
</evidence>
<evidence type="ECO:0000256" key="6">
    <source>
        <dbReference type="ARBA" id="ARBA00022989"/>
    </source>
</evidence>
<evidence type="ECO:0000256" key="5">
    <source>
        <dbReference type="ARBA" id="ARBA00022692"/>
    </source>
</evidence>
<keyword evidence="5 12" id="KW-0812">Transmembrane</keyword>
<evidence type="ECO:0000256" key="1">
    <source>
        <dbReference type="ARBA" id="ARBA00004141"/>
    </source>
</evidence>
<keyword evidence="14" id="KW-1185">Reference proteome</keyword>
<keyword evidence="4 12" id="KW-0894">Sodium channel</keyword>
<comment type="caution">
    <text evidence="13">The sequence shown here is derived from an EMBL/GenBank/DDBJ whole genome shotgun (WGS) entry which is preliminary data.</text>
</comment>
<keyword evidence="3 12" id="KW-0813">Transport</keyword>
<keyword evidence="11 12" id="KW-0407">Ion channel</keyword>
<dbReference type="Pfam" id="PF00858">
    <property type="entry name" value="ASC"/>
    <property type="match status" value="1"/>
</dbReference>
<evidence type="ECO:0000256" key="8">
    <source>
        <dbReference type="ARBA" id="ARBA00023065"/>
    </source>
</evidence>
<dbReference type="GO" id="GO:0015280">
    <property type="term" value="F:ligand-gated sodium channel activity"/>
    <property type="evidence" value="ECO:0007669"/>
    <property type="project" value="TreeGrafter"/>
</dbReference>
<dbReference type="PRINTS" id="PR01078">
    <property type="entry name" value="AMINACHANNEL"/>
</dbReference>
<accession>A0AAV4W0L8</accession>
<evidence type="ECO:0000256" key="4">
    <source>
        <dbReference type="ARBA" id="ARBA00022461"/>
    </source>
</evidence>
<dbReference type="AlphaFoldDB" id="A0AAV4W0L8"/>